<protein>
    <submittedName>
        <fullName evidence="4">Uncharacterized protein</fullName>
    </submittedName>
</protein>
<feature type="coiled-coil region" evidence="1">
    <location>
        <begin position="206"/>
        <end position="233"/>
    </location>
</feature>
<dbReference type="Proteomes" id="UP001530400">
    <property type="component" value="Unassembled WGS sequence"/>
</dbReference>
<keyword evidence="3" id="KW-0472">Membrane</keyword>
<feature type="transmembrane region" description="Helical" evidence="3">
    <location>
        <begin position="402"/>
        <end position="419"/>
    </location>
</feature>
<feature type="region of interest" description="Disordered" evidence="2">
    <location>
        <begin position="82"/>
        <end position="116"/>
    </location>
</feature>
<reference evidence="4 5" key="1">
    <citation type="submission" date="2024-10" db="EMBL/GenBank/DDBJ databases">
        <title>Updated reference genomes for cyclostephanoid diatoms.</title>
        <authorList>
            <person name="Roberts W.R."/>
            <person name="Alverson A.J."/>
        </authorList>
    </citation>
    <scope>NUCLEOTIDE SEQUENCE [LARGE SCALE GENOMIC DNA]</scope>
    <source>
        <strain evidence="4 5">AJA010-31</strain>
    </source>
</reference>
<name>A0ABD3Q477_9STRA</name>
<organism evidence="4 5">
    <name type="scientific">Cyclotella atomus</name>
    <dbReference type="NCBI Taxonomy" id="382360"/>
    <lineage>
        <taxon>Eukaryota</taxon>
        <taxon>Sar</taxon>
        <taxon>Stramenopiles</taxon>
        <taxon>Ochrophyta</taxon>
        <taxon>Bacillariophyta</taxon>
        <taxon>Coscinodiscophyceae</taxon>
        <taxon>Thalassiosirophycidae</taxon>
        <taxon>Stephanodiscales</taxon>
        <taxon>Stephanodiscaceae</taxon>
        <taxon>Cyclotella</taxon>
    </lineage>
</organism>
<keyword evidence="5" id="KW-1185">Reference proteome</keyword>
<gene>
    <name evidence="4" type="ORF">ACHAWO_000229</name>
</gene>
<keyword evidence="3" id="KW-1133">Transmembrane helix</keyword>
<accession>A0ABD3Q477</accession>
<sequence>MNLDTFRSRVAQSAQAAALAARQFSSLDEMAQNDEYVQSDGLRVSSKKKAAKSTPILARVLREESSIVENLSDKFVDALTTAAKPKSRPRNDHLQIKADPSSEGMRATSSRTAHKPKLVTSVAALYEPDNNSSYKKPNQKLMASQNNHKSKSQKSPYSRKTSSEATGVIVGDKHVHILHQLHYESDDSSGDEKSNAFSNEMGDLELARNNSLSDELERELNQTLQNQAEEKRRDPHRFMTMAADLEEREMLLQNRSLSATHAIPKVEFHPAQSVTEYSQSTAVGQETLNALNAGLSWVKNVTSPQLQAISKQIITKVAENEGKYFSAQDKNTQLSSKPMIGPRHQVPNAPDVENEIIMASSATFLAADDMAELERIRSKHSSSQMTVLVRSCLESLWENPRLAFVAATMILAIFVYYYSRKRSVNDVL</sequence>
<keyword evidence="3" id="KW-0812">Transmembrane</keyword>
<proteinExistence type="predicted"/>
<keyword evidence="1" id="KW-0175">Coiled coil</keyword>
<evidence type="ECO:0000256" key="1">
    <source>
        <dbReference type="SAM" id="Coils"/>
    </source>
</evidence>
<dbReference type="EMBL" id="JALLPJ020000357">
    <property type="protein sequence ID" value="KAL3794446.1"/>
    <property type="molecule type" value="Genomic_DNA"/>
</dbReference>
<feature type="region of interest" description="Disordered" evidence="2">
    <location>
        <begin position="128"/>
        <end position="164"/>
    </location>
</feature>
<dbReference type="AlphaFoldDB" id="A0ABD3Q477"/>
<evidence type="ECO:0000256" key="2">
    <source>
        <dbReference type="SAM" id="MobiDB-lite"/>
    </source>
</evidence>
<evidence type="ECO:0000313" key="5">
    <source>
        <dbReference type="Proteomes" id="UP001530400"/>
    </source>
</evidence>
<comment type="caution">
    <text evidence="4">The sequence shown here is derived from an EMBL/GenBank/DDBJ whole genome shotgun (WGS) entry which is preliminary data.</text>
</comment>
<evidence type="ECO:0000256" key="3">
    <source>
        <dbReference type="SAM" id="Phobius"/>
    </source>
</evidence>
<evidence type="ECO:0000313" key="4">
    <source>
        <dbReference type="EMBL" id="KAL3794446.1"/>
    </source>
</evidence>